<proteinExistence type="predicted"/>
<dbReference type="PROSITE" id="PS51898">
    <property type="entry name" value="TYR_RECOMBINASE"/>
    <property type="match status" value="1"/>
</dbReference>
<dbReference type="AlphaFoldDB" id="A0A645H6X9"/>
<dbReference type="PANTHER" id="PTHR30349">
    <property type="entry name" value="PHAGE INTEGRASE-RELATED"/>
    <property type="match status" value="1"/>
</dbReference>
<dbReference type="InterPro" id="IPR002104">
    <property type="entry name" value="Integrase_catalytic"/>
</dbReference>
<organism evidence="3">
    <name type="scientific">bioreactor metagenome</name>
    <dbReference type="NCBI Taxonomy" id="1076179"/>
    <lineage>
        <taxon>unclassified sequences</taxon>
        <taxon>metagenomes</taxon>
        <taxon>ecological metagenomes</taxon>
    </lineage>
</organism>
<dbReference type="PANTHER" id="PTHR30349:SF64">
    <property type="entry name" value="PROPHAGE INTEGRASE INTD-RELATED"/>
    <property type="match status" value="1"/>
</dbReference>
<dbReference type="GO" id="GO:0006310">
    <property type="term" value="P:DNA recombination"/>
    <property type="evidence" value="ECO:0007669"/>
    <property type="project" value="UniProtKB-KW"/>
</dbReference>
<comment type="caution">
    <text evidence="3">The sequence shown here is derived from an EMBL/GenBank/DDBJ whole genome shotgun (WGS) entry which is preliminary data.</text>
</comment>
<dbReference type="GO" id="GO:0003677">
    <property type="term" value="F:DNA binding"/>
    <property type="evidence" value="ECO:0007669"/>
    <property type="project" value="InterPro"/>
</dbReference>
<name>A0A645H6X9_9ZZZZ</name>
<evidence type="ECO:0000259" key="2">
    <source>
        <dbReference type="PROSITE" id="PS51898"/>
    </source>
</evidence>
<protein>
    <submittedName>
        <fullName evidence="3">IS91 family transposase ISTha3</fullName>
    </submittedName>
</protein>
<gene>
    <name evidence="3" type="ORF">SDC9_182212</name>
</gene>
<feature type="domain" description="Tyr recombinase" evidence="2">
    <location>
        <begin position="1"/>
        <end position="169"/>
    </location>
</feature>
<dbReference type="InterPro" id="IPR050090">
    <property type="entry name" value="Tyrosine_recombinase_XerCD"/>
</dbReference>
<sequence>MLTKTEIKKIFEQTENAKHLLMLQLSYGMGLRVSEIVNLKISHINSEDMLVLIAGAKGKKDRYTNLPHAVLELLRSYYKEYKPKEYLFEGQYGHAYSVRSVQQVFKNAMKKANINKNIGIHGLRHSYPTHLIESGADIRFLQELLGHNSIKTTQIYTHITDVSKSKIKSPLDFL</sequence>
<dbReference type="Pfam" id="PF00589">
    <property type="entry name" value="Phage_integrase"/>
    <property type="match status" value="1"/>
</dbReference>
<dbReference type="EMBL" id="VSSQ01087895">
    <property type="protein sequence ID" value="MPN34718.1"/>
    <property type="molecule type" value="Genomic_DNA"/>
</dbReference>
<dbReference type="Gene3D" id="1.10.443.10">
    <property type="entry name" value="Intergrase catalytic core"/>
    <property type="match status" value="1"/>
</dbReference>
<evidence type="ECO:0000256" key="1">
    <source>
        <dbReference type="ARBA" id="ARBA00023172"/>
    </source>
</evidence>
<keyword evidence="1" id="KW-0233">DNA recombination</keyword>
<evidence type="ECO:0000313" key="3">
    <source>
        <dbReference type="EMBL" id="MPN34718.1"/>
    </source>
</evidence>
<dbReference type="InterPro" id="IPR013762">
    <property type="entry name" value="Integrase-like_cat_sf"/>
</dbReference>
<accession>A0A645H6X9</accession>
<reference evidence="3" key="1">
    <citation type="submission" date="2019-08" db="EMBL/GenBank/DDBJ databases">
        <authorList>
            <person name="Kucharzyk K."/>
            <person name="Murdoch R.W."/>
            <person name="Higgins S."/>
            <person name="Loffler F."/>
        </authorList>
    </citation>
    <scope>NUCLEOTIDE SEQUENCE</scope>
</reference>
<dbReference type="GO" id="GO:0015074">
    <property type="term" value="P:DNA integration"/>
    <property type="evidence" value="ECO:0007669"/>
    <property type="project" value="InterPro"/>
</dbReference>
<dbReference type="InterPro" id="IPR011010">
    <property type="entry name" value="DNA_brk_join_enz"/>
</dbReference>
<dbReference type="SUPFAM" id="SSF56349">
    <property type="entry name" value="DNA breaking-rejoining enzymes"/>
    <property type="match status" value="1"/>
</dbReference>